<protein>
    <recommendedName>
        <fullName evidence="10">DUF223 domain-containing protein</fullName>
    </recommendedName>
</protein>
<evidence type="ECO:0000259" key="7">
    <source>
        <dbReference type="Pfam" id="PF08646"/>
    </source>
</evidence>
<evidence type="ECO:0000256" key="2">
    <source>
        <dbReference type="ARBA" id="ARBA00022723"/>
    </source>
</evidence>
<sequence>MAASFAFLRDVRPYKTAWRVQVKVLHSWRQYTSMTAETLELIVSDDKGCKIHASVKKDLVNHYVNNLPVGDWRFIENFQLTHASGQFRRTNHLYKMAFINGTVVTMSDPVSDSNFLSLAKFSKIQSGDLNPSMLIDVMGQIVNIGEIETIEANNKPTTKIDFELRDETTNTNTHLLLNMDDIMACTLWGAFASQVYRACAESDGFMVVCVLKFAKIKTYNGNKSVSNSFDASQLQINPHFPEVDVFTQSNSNCGLEYSRKTITELLGSYEINSRLMCTIYAIDTDWAWYYFSCCNCNKKVTPIHQGSSANSTTKAKPKLWCDVCKIVVTRVVAKYVMDSTGDTKCLLFDSIAQDIIGAHAYVVLGDSFNEIENHDDVPDQIKGLVGKTFLFLLTVGKENIWGGKDSYKVSKVLQMNGLITEEMSEESLDMVNPAAIVSGDQVNICTTNNMSEAFVGKLSDGLVGKLSETVVRISEKIVGK</sequence>
<dbReference type="GO" id="GO:0003677">
    <property type="term" value="F:DNA binding"/>
    <property type="evidence" value="ECO:0007669"/>
    <property type="project" value="UniProtKB-KW"/>
</dbReference>
<keyword evidence="4" id="KW-0862">Zinc</keyword>
<feature type="domain" description="Replication factor A C-terminal" evidence="7">
    <location>
        <begin position="275"/>
        <end position="407"/>
    </location>
</feature>
<name>R0FAP0_9BRAS</name>
<comment type="similarity">
    <text evidence="1">Belongs to the replication factor A protein 1 family.</text>
</comment>
<reference evidence="9" key="1">
    <citation type="journal article" date="2013" name="Nat. Genet.">
        <title>The Capsella rubella genome and the genomic consequences of rapid mating system evolution.</title>
        <authorList>
            <person name="Slotte T."/>
            <person name="Hazzouri K.M."/>
            <person name="Agren J.A."/>
            <person name="Koenig D."/>
            <person name="Maumus F."/>
            <person name="Guo Y.L."/>
            <person name="Steige K."/>
            <person name="Platts A.E."/>
            <person name="Escobar J.S."/>
            <person name="Newman L.K."/>
            <person name="Wang W."/>
            <person name="Mandakova T."/>
            <person name="Vello E."/>
            <person name="Smith L.M."/>
            <person name="Henz S.R."/>
            <person name="Steffen J."/>
            <person name="Takuno S."/>
            <person name="Brandvain Y."/>
            <person name="Coop G."/>
            <person name="Andolfatto P."/>
            <person name="Hu T.T."/>
            <person name="Blanchette M."/>
            <person name="Clark R.M."/>
            <person name="Quesneville H."/>
            <person name="Nordborg M."/>
            <person name="Gaut B.S."/>
            <person name="Lysak M.A."/>
            <person name="Jenkins J."/>
            <person name="Grimwood J."/>
            <person name="Chapman J."/>
            <person name="Prochnik S."/>
            <person name="Shu S."/>
            <person name="Rokhsar D."/>
            <person name="Schmutz J."/>
            <person name="Weigel D."/>
            <person name="Wright S.I."/>
        </authorList>
    </citation>
    <scope>NUCLEOTIDE SEQUENCE [LARGE SCALE GENOMIC DNA]</scope>
    <source>
        <strain evidence="9">cv. Monte Gargano</strain>
    </source>
</reference>
<dbReference type="EMBL" id="KB870811">
    <property type="protein sequence ID" value="EOA19072.1"/>
    <property type="molecule type" value="Genomic_DNA"/>
</dbReference>
<dbReference type="InterPro" id="IPR003871">
    <property type="entry name" value="RFA1B/D_OB_1st"/>
</dbReference>
<dbReference type="InterPro" id="IPR047192">
    <property type="entry name" value="Euk_RPA1_DBD_C"/>
</dbReference>
<proteinExistence type="inferred from homology"/>
<evidence type="ECO:0000256" key="5">
    <source>
        <dbReference type="ARBA" id="ARBA00023125"/>
    </source>
</evidence>
<dbReference type="PANTHER" id="PTHR47165:SF4">
    <property type="entry name" value="OS03G0429900 PROTEIN"/>
    <property type="match status" value="1"/>
</dbReference>
<dbReference type="CDD" id="cd04480">
    <property type="entry name" value="RPA1_DBD_A_like"/>
    <property type="match status" value="1"/>
</dbReference>
<dbReference type="Gene3D" id="2.40.50.140">
    <property type="entry name" value="Nucleic acid-binding proteins"/>
    <property type="match status" value="3"/>
</dbReference>
<dbReference type="Pfam" id="PF02721">
    <property type="entry name" value="DUF223"/>
    <property type="match status" value="1"/>
</dbReference>
<dbReference type="CDD" id="cd04476">
    <property type="entry name" value="RPA1_DBD_C"/>
    <property type="match status" value="1"/>
</dbReference>
<evidence type="ECO:0000313" key="8">
    <source>
        <dbReference type="EMBL" id="EOA19072.1"/>
    </source>
</evidence>
<dbReference type="Proteomes" id="UP000029121">
    <property type="component" value="Unassembled WGS sequence"/>
</dbReference>
<evidence type="ECO:0000256" key="3">
    <source>
        <dbReference type="ARBA" id="ARBA00022771"/>
    </source>
</evidence>
<dbReference type="Pfam" id="PF08646">
    <property type="entry name" value="Rep_fac-A_C"/>
    <property type="match status" value="1"/>
</dbReference>
<organism evidence="8 9">
    <name type="scientific">Capsella rubella</name>
    <dbReference type="NCBI Taxonomy" id="81985"/>
    <lineage>
        <taxon>Eukaryota</taxon>
        <taxon>Viridiplantae</taxon>
        <taxon>Streptophyta</taxon>
        <taxon>Embryophyta</taxon>
        <taxon>Tracheophyta</taxon>
        <taxon>Spermatophyta</taxon>
        <taxon>Magnoliopsida</taxon>
        <taxon>eudicotyledons</taxon>
        <taxon>Gunneridae</taxon>
        <taxon>Pentapetalae</taxon>
        <taxon>rosids</taxon>
        <taxon>malvids</taxon>
        <taxon>Brassicales</taxon>
        <taxon>Brassicaceae</taxon>
        <taxon>Camelineae</taxon>
        <taxon>Capsella</taxon>
    </lineage>
</organism>
<dbReference type="GO" id="GO:0008270">
    <property type="term" value="F:zinc ion binding"/>
    <property type="evidence" value="ECO:0007669"/>
    <property type="project" value="UniProtKB-KW"/>
</dbReference>
<dbReference type="eggNOG" id="KOG0851">
    <property type="taxonomic scope" value="Eukaryota"/>
</dbReference>
<dbReference type="STRING" id="81985.R0FAP0"/>
<dbReference type="SUPFAM" id="SSF50249">
    <property type="entry name" value="Nucleic acid-binding proteins"/>
    <property type="match status" value="3"/>
</dbReference>
<dbReference type="PANTHER" id="PTHR47165">
    <property type="entry name" value="OS03G0429900 PROTEIN"/>
    <property type="match status" value="1"/>
</dbReference>
<gene>
    <name evidence="8" type="ORF">CARUB_v10007738mg</name>
</gene>
<dbReference type="InterPro" id="IPR012340">
    <property type="entry name" value="NA-bd_OB-fold"/>
</dbReference>
<evidence type="ECO:0000313" key="9">
    <source>
        <dbReference type="Proteomes" id="UP000029121"/>
    </source>
</evidence>
<accession>R0FAP0</accession>
<evidence type="ECO:0008006" key="10">
    <source>
        <dbReference type="Google" id="ProtNLM"/>
    </source>
</evidence>
<dbReference type="CDD" id="cd04481">
    <property type="entry name" value="RPA1_DBD_B_like"/>
    <property type="match status" value="1"/>
</dbReference>
<evidence type="ECO:0000256" key="4">
    <source>
        <dbReference type="ARBA" id="ARBA00022833"/>
    </source>
</evidence>
<keyword evidence="3" id="KW-0863">Zinc-finger</keyword>
<evidence type="ECO:0000259" key="6">
    <source>
        <dbReference type="Pfam" id="PF02721"/>
    </source>
</evidence>
<dbReference type="InterPro" id="IPR013955">
    <property type="entry name" value="Rep_factor-A_C"/>
</dbReference>
<keyword evidence="2" id="KW-0479">Metal-binding</keyword>
<evidence type="ECO:0000256" key="1">
    <source>
        <dbReference type="ARBA" id="ARBA00005690"/>
    </source>
</evidence>
<dbReference type="AlphaFoldDB" id="R0FAP0"/>
<feature type="domain" description="Replication protein A 70 kDa DNA-binding subunit B/D first OB fold" evidence="6">
    <location>
        <begin position="5"/>
        <end position="106"/>
    </location>
</feature>
<keyword evidence="9" id="KW-1185">Reference proteome</keyword>
<keyword evidence="5" id="KW-0238">DNA-binding</keyword>